<feature type="region of interest" description="Disordered" evidence="10">
    <location>
        <begin position="1301"/>
        <end position="1329"/>
    </location>
</feature>
<evidence type="ECO:0000313" key="13">
    <source>
        <dbReference type="EMBL" id="KAJ8375801.1"/>
    </source>
</evidence>
<feature type="domain" description="PHD-type" evidence="11">
    <location>
        <begin position="381"/>
        <end position="431"/>
    </location>
</feature>
<dbReference type="InterPro" id="IPR001965">
    <property type="entry name" value="Znf_PHD"/>
</dbReference>
<dbReference type="InterPro" id="IPR013083">
    <property type="entry name" value="Znf_RING/FYVE/PHD"/>
</dbReference>
<dbReference type="GO" id="GO:0008270">
    <property type="term" value="F:zinc ion binding"/>
    <property type="evidence" value="ECO:0007669"/>
    <property type="project" value="UniProtKB-KW"/>
</dbReference>
<dbReference type="PROSITE" id="PS51805">
    <property type="entry name" value="EPHD"/>
    <property type="match status" value="1"/>
</dbReference>
<reference evidence="13" key="1">
    <citation type="journal article" date="2023" name="Science">
        <title>Genome structures resolve the early diversification of teleost fishes.</title>
        <authorList>
            <person name="Parey E."/>
            <person name="Louis A."/>
            <person name="Montfort J."/>
            <person name="Bouchez O."/>
            <person name="Roques C."/>
            <person name="Iampietro C."/>
            <person name="Lluch J."/>
            <person name="Castinel A."/>
            <person name="Donnadieu C."/>
            <person name="Desvignes T."/>
            <person name="Floi Bucao C."/>
            <person name="Jouanno E."/>
            <person name="Wen M."/>
            <person name="Mejri S."/>
            <person name="Dirks R."/>
            <person name="Jansen H."/>
            <person name="Henkel C."/>
            <person name="Chen W.J."/>
            <person name="Zahm M."/>
            <person name="Cabau C."/>
            <person name="Klopp C."/>
            <person name="Thompson A.W."/>
            <person name="Robinson-Rechavi M."/>
            <person name="Braasch I."/>
            <person name="Lecointre G."/>
            <person name="Bobe J."/>
            <person name="Postlethwait J.H."/>
            <person name="Berthelot C."/>
            <person name="Roest Crollius H."/>
            <person name="Guiguen Y."/>
        </authorList>
    </citation>
    <scope>NUCLEOTIDE SEQUENCE</scope>
    <source>
        <strain evidence="13">WJC10195</strain>
    </source>
</reference>
<evidence type="ECO:0000256" key="9">
    <source>
        <dbReference type="PROSITE-ProRule" id="PRU00146"/>
    </source>
</evidence>
<feature type="compositionally biased region" description="Acidic residues" evidence="10">
    <location>
        <begin position="75"/>
        <end position="87"/>
    </location>
</feature>
<dbReference type="CDD" id="cd15594">
    <property type="entry name" value="PHD2_KMT2C"/>
    <property type="match status" value="1"/>
</dbReference>
<feature type="region of interest" description="Disordered" evidence="10">
    <location>
        <begin position="1475"/>
        <end position="1497"/>
    </location>
</feature>
<dbReference type="SMART" id="SM00249">
    <property type="entry name" value="PHD"/>
    <property type="match status" value="7"/>
</dbReference>
<dbReference type="GO" id="GO:0045944">
    <property type="term" value="P:positive regulation of transcription by RNA polymerase II"/>
    <property type="evidence" value="ECO:0007669"/>
    <property type="project" value="TreeGrafter"/>
</dbReference>
<evidence type="ECO:0000256" key="3">
    <source>
        <dbReference type="ARBA" id="ARBA00022737"/>
    </source>
</evidence>
<evidence type="ECO:0000256" key="5">
    <source>
        <dbReference type="ARBA" id="ARBA00022833"/>
    </source>
</evidence>
<keyword evidence="3" id="KW-0677">Repeat</keyword>
<feature type="domain" description="PHD-type" evidence="11">
    <location>
        <begin position="872"/>
        <end position="925"/>
    </location>
</feature>
<feature type="compositionally biased region" description="Basic residues" evidence="10">
    <location>
        <begin position="764"/>
        <end position="776"/>
    </location>
</feature>
<dbReference type="Proteomes" id="UP001152622">
    <property type="component" value="Chromosome 2"/>
</dbReference>
<dbReference type="InterPro" id="IPR001841">
    <property type="entry name" value="Znf_RING"/>
</dbReference>
<evidence type="ECO:0000256" key="4">
    <source>
        <dbReference type="ARBA" id="ARBA00022771"/>
    </source>
</evidence>
<dbReference type="PROSITE" id="PS50016">
    <property type="entry name" value="ZF_PHD_2"/>
    <property type="match status" value="6"/>
</dbReference>
<dbReference type="InterPro" id="IPR047004">
    <property type="entry name" value="KMT2C_PHD2"/>
</dbReference>
<dbReference type="CDD" id="cd15513">
    <property type="entry name" value="PHD5_KMT2C_like"/>
    <property type="match status" value="1"/>
</dbReference>
<dbReference type="FunFam" id="3.30.40.10:FF:000080">
    <property type="entry name" value="Histone-lysine N-methyltransferase 2C"/>
    <property type="match status" value="1"/>
</dbReference>
<evidence type="ECO:0000259" key="12">
    <source>
        <dbReference type="PROSITE" id="PS51805"/>
    </source>
</evidence>
<accession>A0A9Q1G6C2</accession>
<keyword evidence="7" id="KW-0804">Transcription</keyword>
<dbReference type="PANTHER" id="PTHR45888">
    <property type="entry name" value="HL01030P-RELATED"/>
    <property type="match status" value="1"/>
</dbReference>
<feature type="region of interest" description="Disordered" evidence="10">
    <location>
        <begin position="701"/>
        <end position="749"/>
    </location>
</feature>
<dbReference type="InterPro" id="IPR011011">
    <property type="entry name" value="Znf_FYVE_PHD"/>
</dbReference>
<feature type="compositionally biased region" description="Basic and acidic residues" evidence="10">
    <location>
        <begin position="795"/>
        <end position="805"/>
    </location>
</feature>
<feature type="region of interest" description="Disordered" evidence="10">
    <location>
        <begin position="1113"/>
        <end position="1269"/>
    </location>
</feature>
<feature type="domain" description="PHD-type" evidence="11">
    <location>
        <begin position="922"/>
        <end position="972"/>
    </location>
</feature>
<dbReference type="SUPFAM" id="SSF57903">
    <property type="entry name" value="FYVE/PHD zinc finger"/>
    <property type="match status" value="6"/>
</dbReference>
<dbReference type="InterPro" id="IPR019787">
    <property type="entry name" value="Znf_PHD-finger"/>
</dbReference>
<dbReference type="SMART" id="SM00184">
    <property type="entry name" value="RING"/>
    <property type="match status" value="5"/>
</dbReference>
<gene>
    <name evidence="13" type="ORF">SKAU_G00063810</name>
</gene>
<feature type="compositionally biased region" description="Basic residues" evidence="10">
    <location>
        <begin position="1116"/>
        <end position="1127"/>
    </location>
</feature>
<keyword evidence="5" id="KW-0862">Zinc</keyword>
<feature type="compositionally biased region" description="Basic residues" evidence="10">
    <location>
        <begin position="61"/>
        <end position="70"/>
    </location>
</feature>
<dbReference type="FunFam" id="3.30.40.10:FF:000070">
    <property type="entry name" value="Histone-lysine N-methyltransferase"/>
    <property type="match status" value="1"/>
</dbReference>
<feature type="compositionally biased region" description="Polar residues" evidence="10">
    <location>
        <begin position="785"/>
        <end position="794"/>
    </location>
</feature>
<dbReference type="GO" id="GO:0003713">
    <property type="term" value="F:transcription coactivator activity"/>
    <property type="evidence" value="ECO:0007669"/>
    <property type="project" value="TreeGrafter"/>
</dbReference>
<keyword evidence="6" id="KW-0805">Transcription regulation</keyword>
<dbReference type="PROSITE" id="PS00354">
    <property type="entry name" value="HMGI_Y"/>
    <property type="match status" value="1"/>
</dbReference>
<evidence type="ECO:0000256" key="10">
    <source>
        <dbReference type="SAM" id="MobiDB-lite"/>
    </source>
</evidence>
<feature type="compositionally biased region" description="Low complexity" evidence="10">
    <location>
        <begin position="730"/>
        <end position="742"/>
    </location>
</feature>
<dbReference type="Pfam" id="PF00628">
    <property type="entry name" value="PHD"/>
    <property type="match status" value="6"/>
</dbReference>
<sequence>MLTGNHFPHRMSSEDKTVEASDQGPSALPGSAGVTPAGSPAAADRRPRGRPRKDALASTPKPRKKVRSRGRAAADDDDSTDGTEAAESDGALESGERKDPFGEGEDDDVSEEDLLADGTGEDGPLSPMFQHSVSEDSAGSSTLATEEAKISEQLCAFCYCGEKSLLGQGELKMSPERDVAEHGPGDSAKACSPDSGPLSPADGMADVFGEEPVRKLWGELGQVGLPDDINVQSLFDPTGQCCAHLHCAAWSEGVCRGEGQSLLYVDKAIDSGSTKHCAYCKRLGASIKCCVEKCVRSYHYPCAAATAGTFQDIRSRTLLCPEHIQLALRRYEDKVNCTLCDNSGDLLDQLFCTTCGQHYHGLCLDITVSPLKRAGWQCPECKVCQTCKNPGEDSKMLVCDMCDKGYHTFCLQPVMDTIPTNGWRCKICRVCVQCGTRASGQWHHNCLLCEGCYQQQDPTAPCPLCGKSLNPELHKDLLSCHTCKRWFHTDCERQAGNDVEASLREDYTCTACKQAALDPAQTQCDPAQEVTKPIPEPASELGSADIGHVVQGDRGVNRASAGEERRDTLSALEPAQEIQVTVTVTERPASPQLVAVPVEEVGQSAQGTPVADNVGVAKESADVPLEEAGSKPRAASPREVFSPTKESTEEPVASLEEPMDVSPSLEKGEEWSGMGLDELKEEEGAEQQVGVLQEGEALGLVGTTPPVEMDTTPASEHSFSDLGSSGGSAGPAQSPLSAGSSPKEAAPTPFIPMTLKIGMGKPAISKRKFSPGRPRVKQGPWSDRSAVSSPSWSPDHSDGAEDRAFPDVGGPGEPVSQGEEGGGRSKLKGEIFPTIAPGLGLAETFTVKEEEENAMHNTVVLFSSSDGFTLRQDMCVVCGSFGQGTEGRLLACSQCGQCYHPFCVNIKITKVVLSKGWRCLECTVCEACGQATDPGRLLLCDDCDISYHTYCLDPPLQTVPKGSWKCKWCVSCTNCGATSPGPRCEWQNNYTQCAPCASLAACPVCLRNYREDELIVQCRQCDRWIHASCQNLNTDEEVENAANNAFDCTMCSSHATPSQVMAAVTAAVTDSNDPPITVQIVTKVKEPEHQRTYTQDGVCLTELGLSRLQSLAVSASRRKRPKPKLKLKIINQNSVAVLQTPPDPQSEQSRDEDPEDGREGDVLDCEGKSESSPERELADEDCKGAEGADGAKKRKRKPYRPGIGGFMVRQRCRAGQGKAKNSLSRKDSSGSVSENLLGKEEGGRSEVMPDTPVEEAPTGLGSLEKVKKRYRKKKTKLEEAFPSYLQEAFFGKELLDKSKQVRQTPETALSDDDHAQAHSKPLSAATSFLDPSSDPLLSAATTPISTEAGALANSEDPLVDLSEVLNTDDDILGMLSDDLVKPGDDSGLGLCPFQVENSSSPFAGLDIGPIPDDIAPHPHPSRAQRTLPVEPLDGILSPELDKMVTDGAILSKLYKIPELEGKDVEDLFTAVLSPSTAQPPQLTHPPPPTTVPSTQGPPMPLPNPGEGMFPRMQMMNGLTGANPQFHCAPMGPGVVGPCVPNNFSPIQRMPFPENMREKKFNPMQSEMGCPWPAPAPAPVPVPRPSACPLA</sequence>
<feature type="domain" description="PHD-type" evidence="11">
    <location>
        <begin position="999"/>
        <end position="1054"/>
    </location>
</feature>
<comment type="caution">
    <text evidence="13">The sequence shown here is derived from an EMBL/GenBank/DDBJ whole genome shotgun (WGS) entry which is preliminary data.</text>
</comment>
<feature type="domain" description="PHD-type" evidence="11">
    <location>
        <begin position="334"/>
        <end position="384"/>
    </location>
</feature>
<evidence type="ECO:0000256" key="7">
    <source>
        <dbReference type="ARBA" id="ARBA00023163"/>
    </source>
</evidence>
<dbReference type="FunFam" id="3.30.40.10:FF:000049">
    <property type="entry name" value="Histone-lysine N-methyltransferase"/>
    <property type="match status" value="1"/>
</dbReference>
<evidence type="ECO:0000256" key="1">
    <source>
        <dbReference type="ARBA" id="ARBA00004123"/>
    </source>
</evidence>
<keyword evidence="14" id="KW-1185">Reference proteome</keyword>
<dbReference type="Gene3D" id="3.30.40.10">
    <property type="entry name" value="Zinc/RING finger domain, C3HC4 (zinc finger)"/>
    <property type="match status" value="6"/>
</dbReference>
<evidence type="ECO:0000256" key="2">
    <source>
        <dbReference type="ARBA" id="ARBA00022723"/>
    </source>
</evidence>
<evidence type="ECO:0000256" key="6">
    <source>
        <dbReference type="ARBA" id="ARBA00023015"/>
    </source>
</evidence>
<dbReference type="EMBL" id="JAINUF010000002">
    <property type="protein sequence ID" value="KAJ8375801.1"/>
    <property type="molecule type" value="Genomic_DNA"/>
</dbReference>
<evidence type="ECO:0000256" key="8">
    <source>
        <dbReference type="ARBA" id="ARBA00023242"/>
    </source>
</evidence>
<dbReference type="OrthoDB" id="308383at2759"/>
<dbReference type="InterPro" id="IPR000637">
    <property type="entry name" value="HMGI/Y_DNA-bd_CS"/>
</dbReference>
<evidence type="ECO:0000313" key="14">
    <source>
        <dbReference type="Proteomes" id="UP001152622"/>
    </source>
</evidence>
<proteinExistence type="predicted"/>
<dbReference type="PANTHER" id="PTHR45888:SF1">
    <property type="entry name" value="HISTONE-LYSINE N-METHYLTRANSFERASE 2C"/>
    <property type="match status" value="1"/>
</dbReference>
<keyword evidence="8" id="KW-0539">Nucleus</keyword>
<dbReference type="CDD" id="cd15509">
    <property type="entry name" value="PHD1_KMT2C_like"/>
    <property type="match status" value="1"/>
</dbReference>
<keyword evidence="2" id="KW-0479">Metal-binding</keyword>
<feature type="region of interest" description="Disordered" evidence="10">
    <location>
        <begin position="176"/>
        <end position="203"/>
    </location>
</feature>
<feature type="compositionally biased region" description="Polar residues" evidence="10">
    <location>
        <begin position="129"/>
        <end position="144"/>
    </location>
</feature>
<feature type="domain" description="PHD-type" evidence="11">
    <location>
        <begin position="459"/>
        <end position="515"/>
    </location>
</feature>
<feature type="region of interest" description="Disordered" evidence="10">
    <location>
        <begin position="1"/>
        <end position="145"/>
    </location>
</feature>
<dbReference type="FunFam" id="3.30.40.10:FF:000095">
    <property type="entry name" value="Histone-lysine N-methyltransferase 2C"/>
    <property type="match status" value="1"/>
</dbReference>
<feature type="compositionally biased region" description="Acidic residues" evidence="10">
    <location>
        <begin position="102"/>
        <end position="115"/>
    </location>
</feature>
<feature type="compositionally biased region" description="Pro residues" evidence="10">
    <location>
        <begin position="1482"/>
        <end position="1497"/>
    </location>
</feature>
<protein>
    <submittedName>
        <fullName evidence="13">Uncharacterized protein</fullName>
    </submittedName>
</protein>
<dbReference type="Pfam" id="PF13771">
    <property type="entry name" value="zf-HC5HC2H"/>
    <property type="match status" value="1"/>
</dbReference>
<dbReference type="GO" id="GO:0042800">
    <property type="term" value="F:histone H3K4 methyltransferase activity"/>
    <property type="evidence" value="ECO:0007669"/>
    <property type="project" value="InterPro"/>
</dbReference>
<keyword evidence="4 9" id="KW-0863">Zinc-finger</keyword>
<evidence type="ECO:0000259" key="11">
    <source>
        <dbReference type="PROSITE" id="PS50016"/>
    </source>
</evidence>
<feature type="region of interest" description="Disordered" evidence="10">
    <location>
        <begin position="622"/>
        <end position="667"/>
    </location>
</feature>
<dbReference type="InterPro" id="IPR034732">
    <property type="entry name" value="EPHD"/>
</dbReference>
<dbReference type="CDD" id="cd15511">
    <property type="entry name" value="PHD3_KMT2C"/>
    <property type="match status" value="1"/>
</dbReference>
<dbReference type="FunFam" id="3.30.40.10:FF:001142">
    <property type="entry name" value="Histone-lysine N-methyltransferase"/>
    <property type="match status" value="1"/>
</dbReference>
<feature type="region of interest" description="Disordered" evidence="10">
    <location>
        <begin position="762"/>
        <end position="830"/>
    </location>
</feature>
<name>A0A9Q1G6C2_SYNKA</name>
<comment type="subcellular location">
    <subcellularLocation>
        <location evidence="1">Nucleus</location>
    </subcellularLocation>
</comment>
<dbReference type="GO" id="GO:0044666">
    <property type="term" value="C:MLL3/4 complex"/>
    <property type="evidence" value="ECO:0007669"/>
    <property type="project" value="InterPro"/>
</dbReference>
<dbReference type="InterPro" id="IPR037877">
    <property type="entry name" value="PHD3_KMT2C"/>
</dbReference>
<feature type="compositionally biased region" description="Basic and acidic residues" evidence="10">
    <location>
        <begin position="1157"/>
        <end position="1191"/>
    </location>
</feature>
<organism evidence="13 14">
    <name type="scientific">Synaphobranchus kaupii</name>
    <name type="common">Kaup's arrowtooth eel</name>
    <dbReference type="NCBI Taxonomy" id="118154"/>
    <lineage>
        <taxon>Eukaryota</taxon>
        <taxon>Metazoa</taxon>
        <taxon>Chordata</taxon>
        <taxon>Craniata</taxon>
        <taxon>Vertebrata</taxon>
        <taxon>Euteleostomi</taxon>
        <taxon>Actinopterygii</taxon>
        <taxon>Neopterygii</taxon>
        <taxon>Teleostei</taxon>
        <taxon>Anguilliformes</taxon>
        <taxon>Synaphobranchidae</taxon>
        <taxon>Synaphobranchus</taxon>
    </lineage>
</organism>
<feature type="domain" description="PHD-type" evidence="12">
    <location>
        <begin position="219"/>
        <end position="324"/>
    </location>
</feature>